<accession>A0A9D1QFR2</accession>
<feature type="active site" description="Nucleophile" evidence="1">
    <location>
        <position position="13"/>
    </location>
</feature>
<dbReference type="PANTHER" id="PTHR36450">
    <property type="entry name" value="THIOREDOXIN"/>
    <property type="match status" value="1"/>
</dbReference>
<dbReference type="InterPro" id="IPR005243">
    <property type="entry name" value="THIRX-like_proc"/>
</dbReference>
<reference evidence="4" key="2">
    <citation type="submission" date="2021-04" db="EMBL/GenBank/DDBJ databases">
        <authorList>
            <person name="Gilroy R."/>
        </authorList>
    </citation>
    <scope>NUCLEOTIDE SEQUENCE</scope>
    <source>
        <strain evidence="4">ChiBcec15-1070</strain>
    </source>
</reference>
<dbReference type="Pfam" id="PF13192">
    <property type="entry name" value="Thioredoxin_3"/>
    <property type="match status" value="1"/>
</dbReference>
<feature type="active site" description="Nucleophile" evidence="1">
    <location>
        <position position="10"/>
    </location>
</feature>
<dbReference type="InterPro" id="IPR012336">
    <property type="entry name" value="Thioredoxin-like_fold"/>
</dbReference>
<feature type="domain" description="Thioredoxin-like fold" evidence="3">
    <location>
        <begin position="1"/>
        <end position="76"/>
    </location>
</feature>
<evidence type="ECO:0000256" key="1">
    <source>
        <dbReference type="PIRSR" id="PIRSR037031-50"/>
    </source>
</evidence>
<evidence type="ECO:0000256" key="2">
    <source>
        <dbReference type="PIRSR" id="PIRSR037031-51"/>
    </source>
</evidence>
<evidence type="ECO:0000259" key="3">
    <source>
        <dbReference type="Pfam" id="PF13192"/>
    </source>
</evidence>
<dbReference type="InterPro" id="IPR036249">
    <property type="entry name" value="Thioredoxin-like_sf"/>
</dbReference>
<dbReference type="Proteomes" id="UP000823926">
    <property type="component" value="Unassembled WGS sequence"/>
</dbReference>
<dbReference type="NCBIfam" id="TIGR00412">
    <property type="entry name" value="redox_disulf_2"/>
    <property type="match status" value="1"/>
</dbReference>
<comment type="caution">
    <text evidence="4">The sequence shown here is derived from an EMBL/GenBank/DDBJ whole genome shotgun (WGS) entry which is preliminary data.</text>
</comment>
<gene>
    <name evidence="4" type="ORF">H9888_07105</name>
</gene>
<dbReference type="SUPFAM" id="SSF52833">
    <property type="entry name" value="Thioredoxin-like"/>
    <property type="match status" value="1"/>
</dbReference>
<evidence type="ECO:0000313" key="4">
    <source>
        <dbReference type="EMBL" id="HIW11246.1"/>
    </source>
</evidence>
<dbReference type="Gene3D" id="3.40.30.10">
    <property type="entry name" value="Glutaredoxin"/>
    <property type="match status" value="1"/>
</dbReference>
<evidence type="ECO:0000313" key="5">
    <source>
        <dbReference type="Proteomes" id="UP000823926"/>
    </source>
</evidence>
<sequence>MEIKIYGPGCAKCQATWRVAQKVVDEAGRDDVQLTKVTDMEQLLAAGILTTPAVVVDGVVRIKGHVPSEKELKEVLGW</sequence>
<reference evidence="4" key="1">
    <citation type="journal article" date="2021" name="PeerJ">
        <title>Extensive microbial diversity within the chicken gut microbiome revealed by metagenomics and culture.</title>
        <authorList>
            <person name="Gilroy R."/>
            <person name="Ravi A."/>
            <person name="Getino M."/>
            <person name="Pursley I."/>
            <person name="Horton D.L."/>
            <person name="Alikhan N.F."/>
            <person name="Baker D."/>
            <person name="Gharbi K."/>
            <person name="Hall N."/>
            <person name="Watson M."/>
            <person name="Adriaenssens E.M."/>
            <person name="Foster-Nyarko E."/>
            <person name="Jarju S."/>
            <person name="Secka A."/>
            <person name="Antonio M."/>
            <person name="Oren A."/>
            <person name="Chaudhuri R.R."/>
            <person name="La Ragione R."/>
            <person name="Hildebrand F."/>
            <person name="Pallen M.J."/>
        </authorList>
    </citation>
    <scope>NUCLEOTIDE SEQUENCE</scope>
    <source>
        <strain evidence="4">ChiBcec15-1070</strain>
    </source>
</reference>
<dbReference type="AlphaFoldDB" id="A0A9D1QFR2"/>
<keyword evidence="2" id="KW-0676">Redox-active center</keyword>
<proteinExistence type="predicted"/>
<feature type="disulfide bond" description="Redox-active" evidence="2">
    <location>
        <begin position="10"/>
        <end position="13"/>
    </location>
</feature>
<name>A0A9D1QFR2_9BACT</name>
<dbReference type="PANTHER" id="PTHR36450:SF1">
    <property type="entry name" value="THIOREDOXIN"/>
    <property type="match status" value="1"/>
</dbReference>
<keyword evidence="2" id="KW-1015">Disulfide bond</keyword>
<dbReference type="PIRSF" id="PIRSF037031">
    <property type="entry name" value="Redox_disulphide_2"/>
    <property type="match status" value="1"/>
</dbReference>
<dbReference type="EMBL" id="DXHL01000032">
    <property type="protein sequence ID" value="HIW11246.1"/>
    <property type="molecule type" value="Genomic_DNA"/>
</dbReference>
<protein>
    <submittedName>
        <fullName evidence="4">TM0996/MTH895 family glutaredoxin-like protein</fullName>
    </submittedName>
</protein>
<organism evidence="4 5">
    <name type="scientific">Candidatus Rikenella faecigallinarum</name>
    <dbReference type="NCBI Taxonomy" id="2838745"/>
    <lineage>
        <taxon>Bacteria</taxon>
        <taxon>Pseudomonadati</taxon>
        <taxon>Bacteroidota</taxon>
        <taxon>Bacteroidia</taxon>
        <taxon>Bacteroidales</taxon>
        <taxon>Rikenellaceae</taxon>
        <taxon>Rikenella</taxon>
    </lineage>
</organism>